<feature type="compositionally biased region" description="Polar residues" evidence="6">
    <location>
        <begin position="841"/>
        <end position="853"/>
    </location>
</feature>
<feature type="region of interest" description="Disordered" evidence="6">
    <location>
        <begin position="1259"/>
        <end position="1356"/>
    </location>
</feature>
<evidence type="ECO:0000313" key="9">
    <source>
        <dbReference type="Proteomes" id="UP000822688"/>
    </source>
</evidence>
<evidence type="ECO:0000256" key="1">
    <source>
        <dbReference type="ARBA" id="ARBA00022723"/>
    </source>
</evidence>
<keyword evidence="3" id="KW-0862">Zinc</keyword>
<keyword evidence="5" id="KW-0175">Coiled coil</keyword>
<dbReference type="PANTHER" id="PTHR33248">
    <property type="entry name" value="ZINC ION-BINDING PROTEIN"/>
    <property type="match status" value="1"/>
</dbReference>
<evidence type="ECO:0000256" key="5">
    <source>
        <dbReference type="SAM" id="Coils"/>
    </source>
</evidence>
<dbReference type="PROSITE" id="PS51999">
    <property type="entry name" value="ZF_GRF"/>
    <property type="match status" value="2"/>
</dbReference>
<evidence type="ECO:0000259" key="7">
    <source>
        <dbReference type="PROSITE" id="PS51999"/>
    </source>
</evidence>
<proteinExistence type="predicted"/>
<organism evidence="8 9">
    <name type="scientific">Ceratodon purpureus</name>
    <name type="common">Fire moss</name>
    <name type="synonym">Dicranum purpureum</name>
    <dbReference type="NCBI Taxonomy" id="3225"/>
    <lineage>
        <taxon>Eukaryota</taxon>
        <taxon>Viridiplantae</taxon>
        <taxon>Streptophyta</taxon>
        <taxon>Embryophyta</taxon>
        <taxon>Bryophyta</taxon>
        <taxon>Bryophytina</taxon>
        <taxon>Bryopsida</taxon>
        <taxon>Dicranidae</taxon>
        <taxon>Pseudoditrichales</taxon>
        <taxon>Ditrichaceae</taxon>
        <taxon>Ceratodon</taxon>
    </lineage>
</organism>
<dbReference type="GO" id="GO:0008270">
    <property type="term" value="F:zinc ion binding"/>
    <property type="evidence" value="ECO:0007669"/>
    <property type="project" value="UniProtKB-KW"/>
</dbReference>
<feature type="domain" description="GRF-type" evidence="7">
    <location>
        <begin position="382"/>
        <end position="439"/>
    </location>
</feature>
<feature type="domain" description="GRF-type" evidence="7">
    <location>
        <begin position="1624"/>
        <end position="1684"/>
    </location>
</feature>
<protein>
    <recommendedName>
        <fullName evidence="7">GRF-type domain-containing protein</fullName>
    </recommendedName>
</protein>
<comment type="caution">
    <text evidence="8">The sequence shown here is derived from an EMBL/GenBank/DDBJ whole genome shotgun (WGS) entry which is preliminary data.</text>
</comment>
<feature type="compositionally biased region" description="Basic and acidic residues" evidence="6">
    <location>
        <begin position="1261"/>
        <end position="1276"/>
    </location>
</feature>
<feature type="compositionally biased region" description="Basic and acidic residues" evidence="6">
    <location>
        <begin position="1581"/>
        <end position="1591"/>
    </location>
</feature>
<feature type="compositionally biased region" description="Polar residues" evidence="6">
    <location>
        <begin position="773"/>
        <end position="799"/>
    </location>
</feature>
<feature type="compositionally biased region" description="Basic and acidic residues" evidence="6">
    <location>
        <begin position="531"/>
        <end position="543"/>
    </location>
</feature>
<keyword evidence="9" id="KW-1185">Reference proteome</keyword>
<accession>A0A8T0GDP8</accession>
<feature type="compositionally biased region" description="Polar residues" evidence="6">
    <location>
        <begin position="988"/>
        <end position="1006"/>
    </location>
</feature>
<evidence type="ECO:0000313" key="8">
    <source>
        <dbReference type="EMBL" id="KAG0557150.1"/>
    </source>
</evidence>
<keyword evidence="2 4" id="KW-0863">Zinc-finger</keyword>
<evidence type="ECO:0000256" key="3">
    <source>
        <dbReference type="ARBA" id="ARBA00022833"/>
    </source>
</evidence>
<sequence length="1708" mass="182397">MMEGAGGLKERMETEEVMPGAGNAGDDLGASEPLNIAGGGRNGILDTGPVGGSEVEYKEKTVVAEEGVLEASQIAAVGLGATEGVVLESGDERKEEAGLLVRSTAGSTEAVLALEQMPSGGISTAVQDTLVSDTKNPEIETRHEAHGGLIACENVTDSAMKPVAVEAATDVSSPVKEDAIVLTETQPLQMDYPAELSTRLDTKVNGCESANPNSTEIANGKEAQESLLSSRVLAQKTETIKNRDGTMKSLEISTVNQDSRKDTDRHRITNSIAEVVAAGVAAGVAEGIAESIAETIAKETAGASGQGSMEGRVFDSGRFERMAIAKAVAEVIAESVAQEVAQGLADGLAEAAATGEVFSGVGLKKPDNIQGMTEANKDGVLCDCELVAVVRVVGEKSPNRGLRYLMCPRQDPSFFKRKGKRKDSDTIGKCKFFRWLDTPRHTSKEDKKNHEKDKTNPEELNAPIPTRSSAKESNLESPSGAGNLSADERGDVSPPEIPTSRNTEDTSLLPEGLESTPDLKVKPARKQRKKGLAEESGKDDILDANRPASAGTLTRSALRKGAPEPAQEPSLDTSAVSTPLSTLGKRAIDWTDSYIGPESQVVEKSQGVSFRKRRSVRGESGPSSRYSLGGSGSGRSTGFGSSEKKPLHYFRRSTGQVGAIDGDPINLDSSNPLADVESLGAGQKDETDNRFKSYYKKGKGGRSLEPKSKIETIGDKLQLGPGKSRVNRVVEEVSLVEPEKKTKPQTRRQQRKLPLSEVYGAMEPLVPAKMASKKTNTLVGTDHSLSPSSQSLGKNTPSDVASEPKEVGHATSPPKKRKLSWVLSEDSVMQEADTPKRSSARKGNSVNSGGQNSLFSMVETPLLASAFPTVRYEAKLPAEDYHDPDDPWSLEIPWAKQEHEEEKAQQVEKAKETFKDERDEEAMEAEDCDVKMHVEERIEAVSEAAAAGEELPLAVPEPVEVAGFESSGNICEPVFSDNTLIAGGGKNSGISGSPMDQKTTSTSLTDGQEMSDVLKKNHVDIENEVSMMPDETVEVASISASEEELPNSNTLISGNLNSSVDSKSYTGDTIKPESTHLGQDQDVQRSDDFAELPLDNASLLSTPDVCGSLVRNDQVLENVQELLPEGTNDSKVPEEAGVILQGQQMSVLPDEQSTGDKTQTSTLAAETGAEVGADEHASVISKSASMKVGEATTETDSILHHESSEPYALNDAAVTNERELVVSGDEHEIHDLQGDVEGIDEPIEEPAISGSNLMAVGAADGRVDQVNNHEPEKDVTHASLDQDTGLKSPREADNAGAAAASENAGFVNSVWRSASGKKTRSVGSIGAPAVTSKRSRSVVPTQKGGPKGGPRRQAEVQWVDVPLDWRNEKSTGRAPLLPNFSRKGLNGSDTTQSEMRLLQSADTSQGTHSAHPRIRRGEVDDSSIITEEKEKGHDGCNDSTDYNAQITNVAAPARQATLGSAAMEFEASVPGGEHGVVGGPTNQRAVVAEGDNVAQRRKRGRPRKDSKKSDEFQYSIADGLKSDAAGGANQTPEPELAGVVGKADGEPSSMILCSTTIEGNTTTELHGEDRVSQLERSASNTERENGKREGVSSEPDECGISLDGSDVPSASLEGLQSEIDAPHCLCKVVPRQAVLKTVVRSGDPNQGLRYWSCSNYRKLFTKKKKPPSDVTEESCNYFRWLDTPRVTAKDKREARKERYRQVELQRLL</sequence>
<feature type="region of interest" description="Disordered" evidence="6">
    <location>
        <begin position="769"/>
        <end position="853"/>
    </location>
</feature>
<feature type="region of interest" description="Disordered" evidence="6">
    <location>
        <begin position="1470"/>
        <end position="1543"/>
    </location>
</feature>
<name>A0A8T0GDP8_CERPU</name>
<feature type="coiled-coil region" evidence="5">
    <location>
        <begin position="896"/>
        <end position="924"/>
    </location>
</feature>
<feature type="region of interest" description="Disordered" evidence="6">
    <location>
        <begin position="1"/>
        <end position="47"/>
    </location>
</feature>
<evidence type="ECO:0000256" key="2">
    <source>
        <dbReference type="ARBA" id="ARBA00022771"/>
    </source>
</evidence>
<feature type="region of interest" description="Disordered" evidence="6">
    <location>
        <begin position="737"/>
        <end position="756"/>
    </location>
</feature>
<feature type="region of interest" description="Disordered" evidence="6">
    <location>
        <begin position="1559"/>
        <end position="1605"/>
    </location>
</feature>
<feature type="compositionally biased region" description="Low complexity" evidence="6">
    <location>
        <begin position="1294"/>
        <end position="1305"/>
    </location>
</feature>
<feature type="compositionally biased region" description="Polar residues" evidence="6">
    <location>
        <begin position="1387"/>
        <end position="1408"/>
    </location>
</feature>
<reference evidence="8 9" key="1">
    <citation type="submission" date="2020-06" db="EMBL/GenBank/DDBJ databases">
        <title>WGS assembly of Ceratodon purpureus strain R40.</title>
        <authorList>
            <person name="Carey S.B."/>
            <person name="Jenkins J."/>
            <person name="Shu S."/>
            <person name="Lovell J.T."/>
            <person name="Sreedasyam A."/>
            <person name="Maumus F."/>
            <person name="Tiley G.P."/>
            <person name="Fernandez-Pozo N."/>
            <person name="Barry K."/>
            <person name="Chen C."/>
            <person name="Wang M."/>
            <person name="Lipzen A."/>
            <person name="Daum C."/>
            <person name="Saski C.A."/>
            <person name="Payton A.C."/>
            <person name="Mcbreen J.C."/>
            <person name="Conrad R.E."/>
            <person name="Kollar L.M."/>
            <person name="Olsson S."/>
            <person name="Huttunen S."/>
            <person name="Landis J.B."/>
            <person name="Wickett N.J."/>
            <person name="Johnson M.G."/>
            <person name="Rensing S.A."/>
            <person name="Grimwood J."/>
            <person name="Schmutz J."/>
            <person name="Mcdaniel S.F."/>
        </authorList>
    </citation>
    <scope>NUCLEOTIDE SEQUENCE [LARGE SCALE GENOMIC DNA]</scope>
    <source>
        <strain evidence="8 9">R40</strain>
    </source>
</reference>
<feature type="compositionally biased region" description="Basic and acidic residues" evidence="6">
    <location>
        <begin position="441"/>
        <end position="457"/>
    </location>
</feature>
<dbReference type="InterPro" id="IPR010666">
    <property type="entry name" value="Znf_GRF"/>
</dbReference>
<feature type="region of interest" description="Disordered" evidence="6">
    <location>
        <begin position="1042"/>
        <end position="1081"/>
    </location>
</feature>
<feature type="compositionally biased region" description="Basic and acidic residues" evidence="6">
    <location>
        <begin position="1426"/>
        <end position="1436"/>
    </location>
</feature>
<feature type="region of interest" description="Disordered" evidence="6">
    <location>
        <begin position="441"/>
        <end position="687"/>
    </location>
</feature>
<feature type="compositionally biased region" description="Basic residues" evidence="6">
    <location>
        <begin position="1495"/>
        <end position="1506"/>
    </location>
</feature>
<dbReference type="Proteomes" id="UP000822688">
    <property type="component" value="Chromosome 11"/>
</dbReference>
<evidence type="ECO:0000256" key="4">
    <source>
        <dbReference type="PROSITE-ProRule" id="PRU01343"/>
    </source>
</evidence>
<feature type="compositionally biased region" description="Polar residues" evidence="6">
    <location>
        <begin position="1046"/>
        <end position="1067"/>
    </location>
</feature>
<feature type="compositionally biased region" description="Polar residues" evidence="6">
    <location>
        <begin position="570"/>
        <end position="581"/>
    </location>
</feature>
<keyword evidence="1" id="KW-0479">Metal-binding</keyword>
<feature type="region of interest" description="Disordered" evidence="6">
    <location>
        <begin position="985"/>
        <end position="1006"/>
    </location>
</feature>
<evidence type="ECO:0000256" key="6">
    <source>
        <dbReference type="SAM" id="MobiDB-lite"/>
    </source>
</evidence>
<feature type="region of interest" description="Disordered" evidence="6">
    <location>
        <begin position="1183"/>
        <end position="1208"/>
    </location>
</feature>
<dbReference type="EMBL" id="CM026432">
    <property type="protein sequence ID" value="KAG0557150.1"/>
    <property type="molecule type" value="Genomic_DNA"/>
</dbReference>
<gene>
    <name evidence="8" type="ORF">KC19_11G106100</name>
</gene>
<feature type="region of interest" description="Disordered" evidence="6">
    <location>
        <begin position="1369"/>
        <end position="1440"/>
    </location>
</feature>